<keyword evidence="2" id="KW-1185">Reference proteome</keyword>
<dbReference type="CDD" id="cd13249">
    <property type="entry name" value="PH_rhotekin2"/>
    <property type="match status" value="1"/>
</dbReference>
<dbReference type="GO" id="GO:0030097">
    <property type="term" value="P:hemopoiesis"/>
    <property type="evidence" value="ECO:0007669"/>
    <property type="project" value="TreeGrafter"/>
</dbReference>
<dbReference type="GeneID" id="108269931"/>
<dbReference type="PANTHER" id="PTHR21538:SF21">
    <property type="entry name" value="RHOTEKIN-2"/>
    <property type="match status" value="1"/>
</dbReference>
<accession>A0A979F0A1</accession>
<dbReference type="AlphaFoldDB" id="A0A979F0A1"/>
<dbReference type="Proteomes" id="UP000221080">
    <property type="component" value="Chromosome 9"/>
</dbReference>
<dbReference type="RefSeq" id="XP_047013596.1">
    <property type="nucleotide sequence ID" value="XM_047157640.2"/>
</dbReference>
<dbReference type="SMART" id="SM00233">
    <property type="entry name" value="PH"/>
    <property type="match status" value="1"/>
</dbReference>
<proteinExistence type="predicted"/>
<name>A0A979F0A1_ICTPU</name>
<reference evidence="3" key="2">
    <citation type="submission" date="2025-08" db="UniProtKB">
        <authorList>
            <consortium name="RefSeq"/>
        </authorList>
    </citation>
    <scope>IDENTIFICATION</scope>
    <source>
        <tissue evidence="3">Blood</tissue>
    </source>
</reference>
<evidence type="ECO:0000259" key="1">
    <source>
        <dbReference type="SMART" id="SM00233"/>
    </source>
</evidence>
<protein>
    <submittedName>
        <fullName evidence="3">Rhotekin-2 isoform X2</fullName>
    </submittedName>
</protein>
<dbReference type="Gene3D" id="2.30.29.30">
    <property type="entry name" value="Pleckstrin-homology domain (PH domain)/Phosphotyrosine-binding domain (PTB)"/>
    <property type="match status" value="1"/>
</dbReference>
<evidence type="ECO:0000313" key="3">
    <source>
        <dbReference type="RefSeq" id="XP_047013596.1"/>
    </source>
</evidence>
<sequence length="199" mass="22443">MTQGMMSGYLSQQQSVEGLQHCCRLYCVLKAGLLSCYFTPEEIQAKIEPSVIISINKDTRLRVVECNQKAGARLSIIDPGTGNPATHVFIAETPDLLQEWLSVLLQHIYDQSQWQHTCDKLMEIEVLSPPKPPLFLTKQADSVYNDLSIGSLWTSFNLAALESFASRRRFSHQLCSLGQSHRSNHKGHEKPYSHCINLL</sequence>
<dbReference type="InterPro" id="IPR011993">
    <property type="entry name" value="PH-like_dom_sf"/>
</dbReference>
<dbReference type="GO" id="GO:0008284">
    <property type="term" value="P:positive regulation of cell population proliferation"/>
    <property type="evidence" value="ECO:0007669"/>
    <property type="project" value="TreeGrafter"/>
</dbReference>
<dbReference type="InterPro" id="IPR001849">
    <property type="entry name" value="PH_domain"/>
</dbReference>
<dbReference type="SUPFAM" id="SSF50729">
    <property type="entry name" value="PH domain-like"/>
    <property type="match status" value="1"/>
</dbReference>
<gene>
    <name evidence="3" type="primary">LOC108269931</name>
</gene>
<dbReference type="PANTHER" id="PTHR21538">
    <property type="entry name" value="ANILLIN/RHOTEKIN RTKN"/>
    <property type="match status" value="1"/>
</dbReference>
<dbReference type="InterPro" id="IPR051364">
    <property type="entry name" value="Cytokinesis/Rho-signaling"/>
</dbReference>
<reference evidence="2" key="1">
    <citation type="journal article" date="2016" name="Nat. Commun.">
        <title>The channel catfish genome sequence provides insights into the evolution of scale formation in teleosts.</title>
        <authorList>
            <person name="Liu Z."/>
            <person name="Liu S."/>
            <person name="Yao J."/>
            <person name="Bao L."/>
            <person name="Zhang J."/>
            <person name="Li Y."/>
            <person name="Jiang C."/>
            <person name="Sun L."/>
            <person name="Wang R."/>
            <person name="Zhang Y."/>
            <person name="Zhou T."/>
            <person name="Zeng Q."/>
            <person name="Fu Q."/>
            <person name="Gao S."/>
            <person name="Li N."/>
            <person name="Koren S."/>
            <person name="Jiang Y."/>
            <person name="Zimin A."/>
            <person name="Xu P."/>
            <person name="Phillippy A.M."/>
            <person name="Geng X."/>
            <person name="Song L."/>
            <person name="Sun F."/>
            <person name="Li C."/>
            <person name="Wang X."/>
            <person name="Chen A."/>
            <person name="Jin Y."/>
            <person name="Yuan Z."/>
            <person name="Yang Y."/>
            <person name="Tan S."/>
            <person name="Peatman E."/>
            <person name="Lu J."/>
            <person name="Qin Z."/>
            <person name="Dunham R."/>
            <person name="Li Z."/>
            <person name="Sonstegard T."/>
            <person name="Feng J."/>
            <person name="Danzmann R.G."/>
            <person name="Schroeder S."/>
            <person name="Scheffler B."/>
            <person name="Duke M.V."/>
            <person name="Ballard L."/>
            <person name="Kucuktas H."/>
            <person name="Kaltenboeck L."/>
            <person name="Liu H."/>
            <person name="Armbruster J."/>
            <person name="Xie Y."/>
            <person name="Kirby M.L."/>
            <person name="Tian Y."/>
            <person name="Flanagan M.E."/>
            <person name="Mu W."/>
            <person name="Waldbieser G.C."/>
        </authorList>
    </citation>
    <scope>NUCLEOTIDE SEQUENCE [LARGE SCALE GENOMIC DNA]</scope>
    <source>
        <strain evidence="2">SDA103</strain>
    </source>
</reference>
<organism evidence="2 3">
    <name type="scientific">Ictalurus punctatus</name>
    <name type="common">Channel catfish</name>
    <name type="synonym">Silurus punctatus</name>
    <dbReference type="NCBI Taxonomy" id="7998"/>
    <lineage>
        <taxon>Eukaryota</taxon>
        <taxon>Metazoa</taxon>
        <taxon>Chordata</taxon>
        <taxon>Craniata</taxon>
        <taxon>Vertebrata</taxon>
        <taxon>Euteleostomi</taxon>
        <taxon>Actinopterygii</taxon>
        <taxon>Neopterygii</taxon>
        <taxon>Teleostei</taxon>
        <taxon>Ostariophysi</taxon>
        <taxon>Siluriformes</taxon>
        <taxon>Ictaluridae</taxon>
        <taxon>Ictalurus</taxon>
    </lineage>
</organism>
<evidence type="ECO:0000313" key="2">
    <source>
        <dbReference type="Proteomes" id="UP000221080"/>
    </source>
</evidence>
<feature type="domain" description="PH" evidence="1">
    <location>
        <begin position="4"/>
        <end position="111"/>
    </location>
</feature>